<sequence>MNFGVLKKKKLPIIAAIAAGAAAALVGCQASDSASEGAASDAPESSQADTLNVLAASSTRVLNDDLQKAADDAGVDAKLSFVNAGSYTLVQQLSDGAPGDLLITANQKTMDDAVERGTVSDPRVLATNEMVMVVPKGNPAGIKSVRDITDETNFVVCDPQVPCGDISEDLMKDNNVTARPDSQEHQVADVLSRVSTGEADAGWVYSTDAAAAGDKVEVIKIDHSAEHRNDIVGAVAKDAAHKDAAERVLDLLDKDFDVQWRDHGFEPNEG</sequence>
<feature type="signal peptide" evidence="4">
    <location>
        <begin position="1"/>
        <end position="30"/>
    </location>
</feature>
<evidence type="ECO:0000313" key="5">
    <source>
        <dbReference type="EMBL" id="WCZ32322.1"/>
    </source>
</evidence>
<dbReference type="Gene3D" id="3.40.190.10">
    <property type="entry name" value="Periplasmic binding protein-like II"/>
    <property type="match status" value="2"/>
</dbReference>
<evidence type="ECO:0000256" key="3">
    <source>
        <dbReference type="ARBA" id="ARBA00022729"/>
    </source>
</evidence>
<evidence type="ECO:0000313" key="6">
    <source>
        <dbReference type="Proteomes" id="UP001220064"/>
    </source>
</evidence>
<dbReference type="PANTHER" id="PTHR30632:SF0">
    <property type="entry name" value="SULFATE-BINDING PROTEIN"/>
    <property type="match status" value="1"/>
</dbReference>
<dbReference type="PIRSF" id="PIRSF004846">
    <property type="entry name" value="ModA"/>
    <property type="match status" value="1"/>
</dbReference>
<keyword evidence="6" id="KW-1185">Reference proteome</keyword>
<feature type="chain" id="PRO_5047430650" evidence="4">
    <location>
        <begin position="31"/>
        <end position="270"/>
    </location>
</feature>
<dbReference type="SUPFAM" id="SSF53850">
    <property type="entry name" value="Periplasmic binding protein-like II"/>
    <property type="match status" value="1"/>
</dbReference>
<evidence type="ECO:0000256" key="4">
    <source>
        <dbReference type="SAM" id="SignalP"/>
    </source>
</evidence>
<keyword evidence="2" id="KW-0479">Metal-binding</keyword>
<dbReference type="NCBIfam" id="TIGR01256">
    <property type="entry name" value="modA"/>
    <property type="match status" value="1"/>
</dbReference>
<evidence type="ECO:0000256" key="1">
    <source>
        <dbReference type="ARBA" id="ARBA00009175"/>
    </source>
</evidence>
<dbReference type="Proteomes" id="UP001220064">
    <property type="component" value="Chromosome"/>
</dbReference>
<accession>A0ABY7U990</accession>
<proteinExistence type="inferred from homology"/>
<dbReference type="PROSITE" id="PS51257">
    <property type="entry name" value="PROKAR_LIPOPROTEIN"/>
    <property type="match status" value="1"/>
</dbReference>
<dbReference type="Pfam" id="PF13531">
    <property type="entry name" value="SBP_bac_11"/>
    <property type="match status" value="1"/>
</dbReference>
<dbReference type="RefSeq" id="WP_022862483.1">
    <property type="nucleotide sequence ID" value="NZ_ATVG01000002.1"/>
</dbReference>
<dbReference type="EMBL" id="CP063189">
    <property type="protein sequence ID" value="WCZ32322.1"/>
    <property type="molecule type" value="Genomic_DNA"/>
</dbReference>
<protein>
    <submittedName>
        <fullName evidence="5">Molybdate-binding periplasmic protein</fullName>
    </submittedName>
</protein>
<reference evidence="5 6" key="1">
    <citation type="submission" date="2020-10" db="EMBL/GenBank/DDBJ databases">
        <title>Complete genome sequence of Corynebacterium massiliense DSM 45435, type strain of Corynebacterium massiliense.</title>
        <authorList>
            <person name="Busche T."/>
            <person name="Kalinowski J."/>
            <person name="Ruckert C."/>
        </authorList>
    </citation>
    <scope>NUCLEOTIDE SEQUENCE [LARGE SCALE GENOMIC DNA]</scope>
    <source>
        <strain evidence="5 6">DSM 45435</strain>
    </source>
</reference>
<name>A0ABY7U990_9CORY</name>
<evidence type="ECO:0000256" key="2">
    <source>
        <dbReference type="ARBA" id="ARBA00022723"/>
    </source>
</evidence>
<comment type="similarity">
    <text evidence="1">Belongs to the bacterial solute-binding protein ModA family.</text>
</comment>
<gene>
    <name evidence="5" type="primary">modA</name>
    <name evidence="5" type="ORF">CMASS_04360</name>
</gene>
<organism evidence="5 6">
    <name type="scientific">Corynebacterium massiliense DSM 45435</name>
    <dbReference type="NCBI Taxonomy" id="1121364"/>
    <lineage>
        <taxon>Bacteria</taxon>
        <taxon>Bacillati</taxon>
        <taxon>Actinomycetota</taxon>
        <taxon>Actinomycetes</taxon>
        <taxon>Mycobacteriales</taxon>
        <taxon>Corynebacteriaceae</taxon>
        <taxon>Corynebacterium</taxon>
    </lineage>
</organism>
<dbReference type="InterPro" id="IPR050682">
    <property type="entry name" value="ModA/WtpA"/>
</dbReference>
<dbReference type="PANTHER" id="PTHR30632">
    <property type="entry name" value="MOLYBDATE-BINDING PERIPLASMIC PROTEIN"/>
    <property type="match status" value="1"/>
</dbReference>
<dbReference type="InterPro" id="IPR005950">
    <property type="entry name" value="ModA"/>
</dbReference>
<keyword evidence="3 4" id="KW-0732">Signal</keyword>